<organism evidence="7 8">
    <name type="scientific">Myriangium duriaei CBS 260.36</name>
    <dbReference type="NCBI Taxonomy" id="1168546"/>
    <lineage>
        <taxon>Eukaryota</taxon>
        <taxon>Fungi</taxon>
        <taxon>Dikarya</taxon>
        <taxon>Ascomycota</taxon>
        <taxon>Pezizomycotina</taxon>
        <taxon>Dothideomycetes</taxon>
        <taxon>Dothideomycetidae</taxon>
        <taxon>Myriangiales</taxon>
        <taxon>Myriangiaceae</taxon>
        <taxon>Myriangium</taxon>
    </lineage>
</organism>
<accession>A0A9P4IUM7</accession>
<dbReference type="PANTHER" id="PTHR45625">
    <property type="entry name" value="PEPTIDYL-PROLYL CIS-TRANS ISOMERASE-RELATED"/>
    <property type="match status" value="1"/>
</dbReference>
<evidence type="ECO:0000256" key="5">
    <source>
        <dbReference type="RuleBase" id="RU363019"/>
    </source>
</evidence>
<protein>
    <recommendedName>
        <fullName evidence="5">Peptidyl-prolyl cis-trans isomerase</fullName>
        <shortName evidence="5">PPIase</shortName>
        <ecNumber evidence="5">5.2.1.8</ecNumber>
    </recommendedName>
</protein>
<dbReference type="PIRSF" id="PIRSF001467">
    <property type="entry name" value="Peptidylpro_ismrse"/>
    <property type="match status" value="1"/>
</dbReference>
<dbReference type="Pfam" id="PF00160">
    <property type="entry name" value="Pro_isomerase"/>
    <property type="match status" value="1"/>
</dbReference>
<dbReference type="InterPro" id="IPR002130">
    <property type="entry name" value="Cyclophilin-type_PPIase_dom"/>
</dbReference>
<name>A0A9P4IUM7_9PEZI</name>
<reference evidence="7" key="1">
    <citation type="journal article" date="2020" name="Stud. Mycol.">
        <title>101 Dothideomycetes genomes: a test case for predicting lifestyles and emergence of pathogens.</title>
        <authorList>
            <person name="Haridas S."/>
            <person name="Albert R."/>
            <person name="Binder M."/>
            <person name="Bloem J."/>
            <person name="Labutti K."/>
            <person name="Salamov A."/>
            <person name="Andreopoulos B."/>
            <person name="Baker S."/>
            <person name="Barry K."/>
            <person name="Bills G."/>
            <person name="Bluhm B."/>
            <person name="Cannon C."/>
            <person name="Castanera R."/>
            <person name="Culley D."/>
            <person name="Daum C."/>
            <person name="Ezra D."/>
            <person name="Gonzalez J."/>
            <person name="Henrissat B."/>
            <person name="Kuo A."/>
            <person name="Liang C."/>
            <person name="Lipzen A."/>
            <person name="Lutzoni F."/>
            <person name="Magnuson J."/>
            <person name="Mondo S."/>
            <person name="Nolan M."/>
            <person name="Ohm R."/>
            <person name="Pangilinan J."/>
            <person name="Park H.-J."/>
            <person name="Ramirez L."/>
            <person name="Alfaro M."/>
            <person name="Sun H."/>
            <person name="Tritt A."/>
            <person name="Yoshinaga Y."/>
            <person name="Zwiers L.-H."/>
            <person name="Turgeon B."/>
            <person name="Goodwin S."/>
            <person name="Spatafora J."/>
            <person name="Crous P."/>
            <person name="Grigoriev I."/>
        </authorList>
    </citation>
    <scope>NUCLEOTIDE SEQUENCE</scope>
    <source>
        <strain evidence="7">CBS 260.36</strain>
    </source>
</reference>
<comment type="catalytic activity">
    <reaction evidence="1 5">
        <text>[protein]-peptidylproline (omega=180) = [protein]-peptidylproline (omega=0)</text>
        <dbReference type="Rhea" id="RHEA:16237"/>
        <dbReference type="Rhea" id="RHEA-COMP:10747"/>
        <dbReference type="Rhea" id="RHEA-COMP:10748"/>
        <dbReference type="ChEBI" id="CHEBI:83833"/>
        <dbReference type="ChEBI" id="CHEBI:83834"/>
        <dbReference type="EC" id="5.2.1.8"/>
    </reaction>
</comment>
<evidence type="ECO:0000313" key="7">
    <source>
        <dbReference type="EMBL" id="KAF2149064.1"/>
    </source>
</evidence>
<evidence type="ECO:0000256" key="4">
    <source>
        <dbReference type="ARBA" id="ARBA00038286"/>
    </source>
</evidence>
<sequence length="164" mass="18146">MSVTLHTTHGALKFELFCTACPKTSYNFLALAASGLYDDSPFHRLIPSFMVQGGSPVTGSTKDSTSIWGEPFEDEIKSSLRHNARGALSMANKGPKTNGSQFFITFDKAPHLDGKNTVFGRLLEGWDTLNRLEDVPVDKKNRPKEEVRIRKVVIHANPIADGER</sequence>
<dbReference type="GO" id="GO:0003755">
    <property type="term" value="F:peptidyl-prolyl cis-trans isomerase activity"/>
    <property type="evidence" value="ECO:0007669"/>
    <property type="project" value="UniProtKB-UniRule"/>
</dbReference>
<dbReference type="InterPro" id="IPR044666">
    <property type="entry name" value="Cyclophilin_A-like"/>
</dbReference>
<evidence type="ECO:0000259" key="6">
    <source>
        <dbReference type="PROSITE" id="PS50072"/>
    </source>
</evidence>
<proteinExistence type="inferred from homology"/>
<comment type="function">
    <text evidence="5">PPIases accelerate the folding of proteins. It catalyzes the cis-trans isomerization of proline imidic peptide bonds in oligopeptides.</text>
</comment>
<feature type="domain" description="PPIase cyclophilin-type" evidence="6">
    <location>
        <begin position="6"/>
        <end position="154"/>
    </location>
</feature>
<dbReference type="PANTHER" id="PTHR45625:SF2">
    <property type="entry name" value="PEPTIDYL-PROLYL CIS-TRANS ISOMERASE-LIKE 3"/>
    <property type="match status" value="1"/>
</dbReference>
<keyword evidence="8" id="KW-1185">Reference proteome</keyword>
<comment type="similarity">
    <text evidence="4">Belongs to the cyclophilin-type PPIase family. PPIL3 subfamily.</text>
</comment>
<keyword evidence="2 5" id="KW-0697">Rotamase</keyword>
<keyword evidence="3 5" id="KW-0413">Isomerase</keyword>
<dbReference type="InterPro" id="IPR029000">
    <property type="entry name" value="Cyclophilin-like_dom_sf"/>
</dbReference>
<dbReference type="PROSITE" id="PS00170">
    <property type="entry name" value="CSA_PPIASE_1"/>
    <property type="match status" value="1"/>
</dbReference>
<evidence type="ECO:0000256" key="3">
    <source>
        <dbReference type="ARBA" id="ARBA00023235"/>
    </source>
</evidence>
<dbReference type="GO" id="GO:0006457">
    <property type="term" value="P:protein folding"/>
    <property type="evidence" value="ECO:0007669"/>
    <property type="project" value="InterPro"/>
</dbReference>
<gene>
    <name evidence="7" type="ORF">K461DRAFT_282537</name>
</gene>
<dbReference type="PRINTS" id="PR00153">
    <property type="entry name" value="CSAPPISMRASE"/>
</dbReference>
<comment type="caution">
    <text evidence="7">The sequence shown here is derived from an EMBL/GenBank/DDBJ whole genome shotgun (WGS) entry which is preliminary data.</text>
</comment>
<dbReference type="Gene3D" id="2.40.100.10">
    <property type="entry name" value="Cyclophilin-like"/>
    <property type="match status" value="1"/>
</dbReference>
<dbReference type="AlphaFoldDB" id="A0A9P4IUM7"/>
<dbReference type="GO" id="GO:0071013">
    <property type="term" value="C:catalytic step 2 spliceosome"/>
    <property type="evidence" value="ECO:0007669"/>
    <property type="project" value="TreeGrafter"/>
</dbReference>
<dbReference type="SUPFAM" id="SSF50891">
    <property type="entry name" value="Cyclophilin-like"/>
    <property type="match status" value="1"/>
</dbReference>
<dbReference type="EC" id="5.2.1.8" evidence="5"/>
<evidence type="ECO:0000256" key="2">
    <source>
        <dbReference type="ARBA" id="ARBA00023110"/>
    </source>
</evidence>
<dbReference type="PROSITE" id="PS50072">
    <property type="entry name" value="CSA_PPIASE_2"/>
    <property type="match status" value="1"/>
</dbReference>
<dbReference type="InterPro" id="IPR020892">
    <property type="entry name" value="Cyclophilin-type_PPIase_CS"/>
</dbReference>
<dbReference type="Proteomes" id="UP000799439">
    <property type="component" value="Unassembled WGS sequence"/>
</dbReference>
<dbReference type="EMBL" id="ML996092">
    <property type="protein sequence ID" value="KAF2149064.1"/>
    <property type="molecule type" value="Genomic_DNA"/>
</dbReference>
<dbReference type="CDD" id="cd01928">
    <property type="entry name" value="Cyclophilin_PPIL3_like"/>
    <property type="match status" value="1"/>
</dbReference>
<dbReference type="OrthoDB" id="271386at2759"/>
<evidence type="ECO:0000313" key="8">
    <source>
        <dbReference type="Proteomes" id="UP000799439"/>
    </source>
</evidence>
<evidence type="ECO:0000256" key="1">
    <source>
        <dbReference type="ARBA" id="ARBA00000971"/>
    </source>
</evidence>
<dbReference type="InterPro" id="IPR024936">
    <property type="entry name" value="Cyclophilin-type_PPIase"/>
</dbReference>